<reference evidence="3 4" key="1">
    <citation type="submission" date="2017-08" db="EMBL/GenBank/DDBJ databases">
        <title>Virgibacillus indicus sp. nov. and Virgibacillus profoundi sp. nov, two moderately halophilic bacteria isolated from marine sediment by using the Microfluidic Streak Plate.</title>
        <authorList>
            <person name="Xu B."/>
            <person name="Hu B."/>
            <person name="Wang J."/>
            <person name="Zhu Y."/>
            <person name="Huang L."/>
            <person name="Du W."/>
            <person name="Huang Y."/>
        </authorList>
    </citation>
    <scope>NUCLEOTIDE SEQUENCE [LARGE SCALE GENOMIC DNA]</scope>
    <source>
        <strain evidence="3 4">IO3-P3-H5</strain>
    </source>
</reference>
<protein>
    <submittedName>
        <fullName evidence="3">Thioesterase</fullName>
    </submittedName>
</protein>
<feature type="domain" description="Thioesterase" evidence="2">
    <location>
        <begin position="53"/>
        <end position="122"/>
    </location>
</feature>
<evidence type="ECO:0000256" key="1">
    <source>
        <dbReference type="ARBA" id="ARBA00022801"/>
    </source>
</evidence>
<dbReference type="NCBIfam" id="TIGR00369">
    <property type="entry name" value="unchar_dom_1"/>
    <property type="match status" value="1"/>
</dbReference>
<evidence type="ECO:0000313" key="3">
    <source>
        <dbReference type="EMBL" id="PAV28910.1"/>
    </source>
</evidence>
<accession>A0A2A2ICQ4</accession>
<keyword evidence="1" id="KW-0378">Hydrolase</keyword>
<name>A0A2A2ICQ4_9BACI</name>
<evidence type="ECO:0000313" key="4">
    <source>
        <dbReference type="Proteomes" id="UP000218887"/>
    </source>
</evidence>
<dbReference type="CDD" id="cd03443">
    <property type="entry name" value="PaaI_thioesterase"/>
    <property type="match status" value="1"/>
</dbReference>
<proteinExistence type="predicted"/>
<comment type="caution">
    <text evidence="3">The sequence shown here is derived from an EMBL/GenBank/DDBJ whole genome shotgun (WGS) entry which is preliminary data.</text>
</comment>
<organism evidence="3 4">
    <name type="scientific">Virgibacillus profundi</name>
    <dbReference type="NCBI Taxonomy" id="2024555"/>
    <lineage>
        <taxon>Bacteria</taxon>
        <taxon>Bacillati</taxon>
        <taxon>Bacillota</taxon>
        <taxon>Bacilli</taxon>
        <taxon>Bacillales</taxon>
        <taxon>Bacillaceae</taxon>
        <taxon>Virgibacillus</taxon>
    </lineage>
</organism>
<gene>
    <name evidence="3" type="ORF">CIL05_14905</name>
</gene>
<dbReference type="InterPro" id="IPR006683">
    <property type="entry name" value="Thioestr_dom"/>
</dbReference>
<dbReference type="Gene3D" id="3.10.129.10">
    <property type="entry name" value="Hotdog Thioesterase"/>
    <property type="match status" value="1"/>
</dbReference>
<dbReference type="GO" id="GO:0016289">
    <property type="term" value="F:acyl-CoA hydrolase activity"/>
    <property type="evidence" value="ECO:0007669"/>
    <property type="project" value="UniProtKB-ARBA"/>
</dbReference>
<evidence type="ECO:0000259" key="2">
    <source>
        <dbReference type="Pfam" id="PF03061"/>
    </source>
</evidence>
<dbReference type="Proteomes" id="UP000218887">
    <property type="component" value="Unassembled WGS sequence"/>
</dbReference>
<dbReference type="InterPro" id="IPR003736">
    <property type="entry name" value="PAAI_dom"/>
</dbReference>
<dbReference type="Pfam" id="PF03061">
    <property type="entry name" value="4HBT"/>
    <property type="match status" value="1"/>
</dbReference>
<dbReference type="RefSeq" id="WP_095656350.1">
    <property type="nucleotide sequence ID" value="NZ_NPOA01000010.1"/>
</dbReference>
<dbReference type="InterPro" id="IPR029069">
    <property type="entry name" value="HotDog_dom_sf"/>
</dbReference>
<dbReference type="AlphaFoldDB" id="A0A2A2ICQ4"/>
<dbReference type="SUPFAM" id="SSF54637">
    <property type="entry name" value="Thioesterase/thiol ester dehydrase-isomerase"/>
    <property type="match status" value="1"/>
</dbReference>
<sequence length="141" mass="15630">MANFKMSDFQKVADRKIKPPPCDDTMQITVHESFDGIAYGTWKVDRKYINGIGVAMGGFLSSAADIMMAYAISSKLTDQYGFASINLDTTFHRPVVEGEVDITARVERLGRTLAYVVSELKQNNKIAATCISSILIKKLEE</sequence>
<keyword evidence="4" id="KW-1185">Reference proteome</keyword>
<dbReference type="OrthoDB" id="2735402at2"/>
<dbReference type="EMBL" id="NPOA01000010">
    <property type="protein sequence ID" value="PAV28910.1"/>
    <property type="molecule type" value="Genomic_DNA"/>
</dbReference>